<feature type="compositionally biased region" description="Low complexity" evidence="11">
    <location>
        <begin position="600"/>
        <end position="610"/>
    </location>
</feature>
<evidence type="ECO:0000313" key="14">
    <source>
        <dbReference type="Proteomes" id="UP001310594"/>
    </source>
</evidence>
<dbReference type="Gene3D" id="3.30.40.10">
    <property type="entry name" value="Zinc/RING finger domain, C3HC4 (zinc finger)"/>
    <property type="match status" value="1"/>
</dbReference>
<feature type="binding site" evidence="9">
    <location>
        <position position="979"/>
    </location>
    <ligand>
        <name>Zn(2+)</name>
        <dbReference type="ChEBI" id="CHEBI:29105"/>
        <label>1</label>
    </ligand>
</feature>
<dbReference type="PANTHER" id="PTHR10333:SF42">
    <property type="entry name" value="INHIBITOR OF GROWTH PROTEIN 5"/>
    <property type="match status" value="1"/>
</dbReference>
<feature type="domain" description="PHD-type" evidence="12">
    <location>
        <begin position="976"/>
        <end position="1027"/>
    </location>
</feature>
<feature type="region of interest" description="Disordered" evidence="11">
    <location>
        <begin position="1014"/>
        <end position="1043"/>
    </location>
</feature>
<evidence type="ECO:0000256" key="5">
    <source>
        <dbReference type="ARBA" id="ARBA00022833"/>
    </source>
</evidence>
<feature type="binding site" evidence="9">
    <location>
        <position position="1024"/>
    </location>
    <ligand>
        <name>Zn(2+)</name>
        <dbReference type="ChEBI" id="CHEBI:29105"/>
        <label>2</label>
    </ligand>
</feature>
<accession>A0AAN7WGT8</accession>
<feature type="site" description="Histone H3K4me3 binding" evidence="8">
    <location>
        <position position="993"/>
    </location>
</feature>
<dbReference type="SUPFAM" id="SSF57903">
    <property type="entry name" value="FYVE/PHD zinc finger"/>
    <property type="match status" value="1"/>
</dbReference>
<dbReference type="InterPro" id="IPR019787">
    <property type="entry name" value="Znf_PHD-finger"/>
</dbReference>
<dbReference type="InterPro" id="IPR024610">
    <property type="entry name" value="ING_N_histone-binding"/>
</dbReference>
<evidence type="ECO:0000256" key="9">
    <source>
        <dbReference type="PIRSR" id="PIRSR628651-51"/>
    </source>
</evidence>
<protein>
    <recommendedName>
        <fullName evidence="12">PHD-type domain-containing protein</fullName>
    </recommendedName>
</protein>
<name>A0AAN7WGT8_9PEZI</name>
<feature type="compositionally biased region" description="Polar residues" evidence="11">
    <location>
        <begin position="505"/>
        <end position="518"/>
    </location>
</feature>
<dbReference type="CDD" id="cd15505">
    <property type="entry name" value="PHD_ING"/>
    <property type="match status" value="1"/>
</dbReference>
<feature type="compositionally biased region" description="Basic and acidic residues" evidence="11">
    <location>
        <begin position="805"/>
        <end position="819"/>
    </location>
</feature>
<dbReference type="SMART" id="SM01408">
    <property type="entry name" value="ING"/>
    <property type="match status" value="1"/>
</dbReference>
<feature type="region of interest" description="Disordered" evidence="11">
    <location>
        <begin position="398"/>
        <end position="979"/>
    </location>
</feature>
<dbReference type="SMART" id="SM00249">
    <property type="entry name" value="PHD"/>
    <property type="match status" value="1"/>
</dbReference>
<feature type="compositionally biased region" description="Acidic residues" evidence="11">
    <location>
        <begin position="946"/>
        <end position="973"/>
    </location>
</feature>
<evidence type="ECO:0000256" key="10">
    <source>
        <dbReference type="PROSITE-ProRule" id="PRU00146"/>
    </source>
</evidence>
<feature type="binding site" evidence="9">
    <location>
        <position position="1021"/>
    </location>
    <ligand>
        <name>Zn(2+)</name>
        <dbReference type="ChEBI" id="CHEBI:29105"/>
        <label>2</label>
    </ligand>
</feature>
<proteinExistence type="inferred from homology"/>
<feature type="compositionally biased region" description="Polar residues" evidence="11">
    <location>
        <begin position="32"/>
        <end position="48"/>
    </location>
</feature>
<comment type="subcellular location">
    <subcellularLocation>
        <location evidence="1">Nucleus</location>
    </subcellularLocation>
</comment>
<feature type="binding site" evidence="9">
    <location>
        <position position="992"/>
    </location>
    <ligand>
        <name>Zn(2+)</name>
        <dbReference type="ChEBI" id="CHEBI:29105"/>
        <label>2</label>
    </ligand>
</feature>
<feature type="site" description="Histone H3K4me3 binding" evidence="8">
    <location>
        <position position="1001"/>
    </location>
</feature>
<dbReference type="EMBL" id="JAVRQU010000002">
    <property type="protein sequence ID" value="KAK5706092.1"/>
    <property type="molecule type" value="Genomic_DNA"/>
</dbReference>
<feature type="compositionally biased region" description="Basic and acidic residues" evidence="11">
    <location>
        <begin position="738"/>
        <end position="748"/>
    </location>
</feature>
<dbReference type="InterPro" id="IPR019786">
    <property type="entry name" value="Zinc_finger_PHD-type_CS"/>
</dbReference>
<evidence type="ECO:0000256" key="7">
    <source>
        <dbReference type="ARBA" id="ARBA00023242"/>
    </source>
</evidence>
<dbReference type="GO" id="GO:0006355">
    <property type="term" value="P:regulation of DNA-templated transcription"/>
    <property type="evidence" value="ECO:0007669"/>
    <property type="project" value="TreeGrafter"/>
</dbReference>
<dbReference type="InterPro" id="IPR011011">
    <property type="entry name" value="Znf_FYVE_PHD"/>
</dbReference>
<feature type="compositionally biased region" description="Acidic residues" evidence="11">
    <location>
        <begin position="847"/>
        <end position="889"/>
    </location>
</feature>
<feature type="binding site" evidence="9">
    <location>
        <position position="1006"/>
    </location>
    <ligand>
        <name>Zn(2+)</name>
        <dbReference type="ChEBI" id="CHEBI:29105"/>
        <label>1</label>
    </ligand>
</feature>
<feature type="compositionally biased region" description="Basic and acidic residues" evidence="11">
    <location>
        <begin position="563"/>
        <end position="578"/>
    </location>
</feature>
<evidence type="ECO:0000256" key="11">
    <source>
        <dbReference type="SAM" id="MobiDB-lite"/>
    </source>
</evidence>
<evidence type="ECO:0000256" key="2">
    <source>
        <dbReference type="ARBA" id="ARBA00010210"/>
    </source>
</evidence>
<evidence type="ECO:0000256" key="4">
    <source>
        <dbReference type="ARBA" id="ARBA00022771"/>
    </source>
</evidence>
<evidence type="ECO:0000256" key="8">
    <source>
        <dbReference type="PIRSR" id="PIRSR628651-50"/>
    </source>
</evidence>
<feature type="site" description="Histone H3K4me3 binding" evidence="8">
    <location>
        <position position="989"/>
    </location>
</feature>
<keyword evidence="4 10" id="KW-0863">Zinc-finger</keyword>
<feature type="binding site" evidence="9">
    <location>
        <position position="997"/>
    </location>
    <ligand>
        <name>Zn(2+)</name>
        <dbReference type="ChEBI" id="CHEBI:29105"/>
        <label>2</label>
    </ligand>
</feature>
<dbReference type="PROSITE" id="PS50016">
    <property type="entry name" value="ZF_PHD_2"/>
    <property type="match status" value="1"/>
</dbReference>
<evidence type="ECO:0000259" key="12">
    <source>
        <dbReference type="PROSITE" id="PS50016"/>
    </source>
</evidence>
<keyword evidence="3 9" id="KW-0479">Metal-binding</keyword>
<feature type="compositionally biased region" description="Low complexity" evidence="11">
    <location>
        <begin position="406"/>
        <end position="422"/>
    </location>
</feature>
<feature type="compositionally biased region" description="Low complexity" evidence="11">
    <location>
        <begin position="22"/>
        <end position="31"/>
    </location>
</feature>
<dbReference type="PANTHER" id="PTHR10333">
    <property type="entry name" value="INHIBITOR OF GROWTH PROTEIN"/>
    <property type="match status" value="1"/>
</dbReference>
<reference evidence="13" key="1">
    <citation type="submission" date="2023-08" db="EMBL/GenBank/DDBJ databases">
        <title>Black Yeasts Isolated from many extreme environments.</title>
        <authorList>
            <person name="Coleine C."/>
            <person name="Stajich J.E."/>
            <person name="Selbmann L."/>
        </authorList>
    </citation>
    <scope>NUCLEOTIDE SEQUENCE</scope>
    <source>
        <strain evidence="13">CCFEE 5810</strain>
    </source>
</reference>
<organism evidence="13 14">
    <name type="scientific">Elasticomyces elasticus</name>
    <dbReference type="NCBI Taxonomy" id="574655"/>
    <lineage>
        <taxon>Eukaryota</taxon>
        <taxon>Fungi</taxon>
        <taxon>Dikarya</taxon>
        <taxon>Ascomycota</taxon>
        <taxon>Pezizomycotina</taxon>
        <taxon>Dothideomycetes</taxon>
        <taxon>Dothideomycetidae</taxon>
        <taxon>Mycosphaerellales</taxon>
        <taxon>Teratosphaeriaceae</taxon>
        <taxon>Elasticomyces</taxon>
    </lineage>
</organism>
<feature type="compositionally biased region" description="Gly residues" evidence="11">
    <location>
        <begin position="700"/>
        <end position="710"/>
    </location>
</feature>
<dbReference type="InterPro" id="IPR028651">
    <property type="entry name" value="ING_fam"/>
</dbReference>
<feature type="site" description="Histone H3K4me3 binding" evidence="8">
    <location>
        <position position="978"/>
    </location>
</feature>
<keyword evidence="6" id="KW-0156">Chromatin regulator</keyword>
<dbReference type="InterPro" id="IPR013083">
    <property type="entry name" value="Znf_RING/FYVE/PHD"/>
</dbReference>
<feature type="compositionally biased region" description="Low complexity" evidence="11">
    <location>
        <begin position="890"/>
        <end position="906"/>
    </location>
</feature>
<dbReference type="GO" id="GO:0006325">
    <property type="term" value="P:chromatin organization"/>
    <property type="evidence" value="ECO:0007669"/>
    <property type="project" value="UniProtKB-KW"/>
</dbReference>
<dbReference type="AlphaFoldDB" id="A0AAN7WGT8"/>
<dbReference type="GO" id="GO:0008270">
    <property type="term" value="F:zinc ion binding"/>
    <property type="evidence" value="ECO:0007669"/>
    <property type="project" value="UniProtKB-KW"/>
</dbReference>
<evidence type="ECO:0000313" key="13">
    <source>
        <dbReference type="EMBL" id="KAK5706092.1"/>
    </source>
</evidence>
<feature type="binding site" evidence="9">
    <location>
        <position position="1003"/>
    </location>
    <ligand>
        <name>Zn(2+)</name>
        <dbReference type="ChEBI" id="CHEBI:29105"/>
        <label>1</label>
    </ligand>
</feature>
<evidence type="ECO:0000256" key="3">
    <source>
        <dbReference type="ARBA" id="ARBA00022723"/>
    </source>
</evidence>
<dbReference type="PROSITE" id="PS01359">
    <property type="entry name" value="ZF_PHD_1"/>
    <property type="match status" value="1"/>
</dbReference>
<comment type="similarity">
    <text evidence="2">Belongs to the ING family.</text>
</comment>
<dbReference type="InterPro" id="IPR001965">
    <property type="entry name" value="Znf_PHD"/>
</dbReference>
<dbReference type="GO" id="GO:0070210">
    <property type="term" value="C:Rpd3L-Expanded complex"/>
    <property type="evidence" value="ECO:0007669"/>
    <property type="project" value="TreeGrafter"/>
</dbReference>
<feature type="compositionally biased region" description="Polar residues" evidence="11">
    <location>
        <begin position="436"/>
        <end position="445"/>
    </location>
</feature>
<dbReference type="GO" id="GO:0033698">
    <property type="term" value="C:Rpd3L complex"/>
    <property type="evidence" value="ECO:0007669"/>
    <property type="project" value="TreeGrafter"/>
</dbReference>
<sequence>MPPTSNTRRTSLHPPPPPPHDPSSSLLAPSATTKRTSSGRAIRSNANRPSNYYARTTSAQQAAVARDEDGTEGEGVGFFPAIQYFSDAVVALPREVMKQFTLVKEVEAKIYGPALELEGQLEGCLGLSVPTRGEREGGGEGRGGMGGGGGGMLSFTASNSIVGGTGSVSKDGSLLNGFGGGSMSILPSAAASVIGEDETATTDPAADEQLARRRQFLALRQSLHALLPNLDEKNVVLAEANRVLAQQLSRVDSVWPHVENEISEEARWGSMKHWAYSDNRAPRHKAGMVGAGAGRGYGRQGDVAATNSLVAAANMVHESEIAAARREAMRDGKVVKGKRAARDMVVEAGDSDFEEPRVVVKKAATKGVKKMAATAQGLGITGSNGEAVIKRRKVDKDLVAPGMERSNSSATAKGGKSAAAGLVGVGGREGGTPRSTPSATVTESNVAKKVAKTKPAAPPTKKRAPGSAHQSPAMASSPLHGSFGNAMEPPPPSTTLGRTGSTRLRQNSTTNLRHQSLAGQEGDSSRPVSSAGGKEKEKVGKTGTKRKARVDDSAEDSGAAVVESKRAERDGGVKREDSEMVDAGTVSGGVGGTVARPGTSRSSSGKNSSSKDLPDAQARARVRGQSLSKTSTPRADIGGATFAAPSLPPATTTRVGTGDGEATTPVIPGLARARSTRSRRNTGNLGESSASDEPKEQGVSGSGSGFGGIGGRRKGHGHERTASNSHILRQLMPFNRSPELKERGKSAEGEGEDGEDGEGEGDEDGAEVREGDIVEGGVEGQDGEGEGNDGQGEVGVDGKANRLKRVAELMKKSPGERVGRGGRVLSRPELMVAGRLEGSPSPVRDGELDEVDEVGDETEVGEAAQQEDGELRDGDEEMRDEDADIDEPAPEAASPEQEQNDALPSPSASPSPPPELEEADANALSSPSASPSPQPPSQQLSPELAPELDADIEGDVEGELEEDEDEDHDPDDPNEPKYCYCNRGSYGEMVACDNDQCEREWFHIGCTELLEAPGEDEGWWCDGCRPRGSGTGGGGRGGRGRGR</sequence>
<keyword evidence="5 9" id="KW-0862">Zinc</keyword>
<evidence type="ECO:0000256" key="6">
    <source>
        <dbReference type="ARBA" id="ARBA00022853"/>
    </source>
</evidence>
<feature type="compositionally biased region" description="Acidic residues" evidence="11">
    <location>
        <begin position="749"/>
        <end position="765"/>
    </location>
</feature>
<feature type="binding site" evidence="9">
    <location>
        <position position="981"/>
    </location>
    <ligand>
        <name>Zn(2+)</name>
        <dbReference type="ChEBI" id="CHEBI:29105"/>
        <label>1</label>
    </ligand>
</feature>
<comment type="caution">
    <text evidence="13">The sequence shown here is derived from an EMBL/GenBank/DDBJ whole genome shotgun (WGS) entry which is preliminary data.</text>
</comment>
<dbReference type="Proteomes" id="UP001310594">
    <property type="component" value="Unassembled WGS sequence"/>
</dbReference>
<evidence type="ECO:0000256" key="1">
    <source>
        <dbReference type="ARBA" id="ARBA00004123"/>
    </source>
</evidence>
<gene>
    <name evidence="13" type="ORF">LTR97_001078</name>
</gene>
<feature type="region of interest" description="Disordered" evidence="11">
    <location>
        <begin position="1"/>
        <end position="48"/>
    </location>
</feature>
<feature type="compositionally biased region" description="Low complexity" evidence="11">
    <location>
        <begin position="494"/>
        <end position="504"/>
    </location>
</feature>
<keyword evidence="7" id="KW-0539">Nucleus</keyword>